<dbReference type="Pfam" id="PF08269">
    <property type="entry name" value="dCache_2"/>
    <property type="match status" value="1"/>
</dbReference>
<dbReference type="SUPFAM" id="SSF103190">
    <property type="entry name" value="Sensory domain-like"/>
    <property type="match status" value="1"/>
</dbReference>
<name>A0ABD4TFU5_9EURY</name>
<dbReference type="EMBL" id="VOTZ01000001">
    <property type="protein sequence ID" value="MCQ1537526.1"/>
    <property type="molecule type" value="Genomic_DNA"/>
</dbReference>
<evidence type="ECO:0000313" key="7">
    <source>
        <dbReference type="EMBL" id="MCQ1537526.1"/>
    </source>
</evidence>
<feature type="domain" description="Single Cache" evidence="6">
    <location>
        <begin position="285"/>
        <end position="366"/>
    </location>
</feature>
<proteinExistence type="predicted"/>
<reference evidence="7 8" key="1">
    <citation type="submission" date="2019-08" db="EMBL/GenBank/DDBJ databases">
        <authorList>
            <person name="Chen S.-C."/>
            <person name="Lai M.-C."/>
            <person name="You Y.-T."/>
        </authorList>
    </citation>
    <scope>NUCLEOTIDE SEQUENCE [LARGE SCALE GENOMIC DNA]</scope>
    <source>
        <strain evidence="7 8">P2F9704a</strain>
    </source>
</reference>
<dbReference type="Pfam" id="PF22309">
    <property type="entry name" value="HK-GC-Chemotax_sensor"/>
    <property type="match status" value="1"/>
</dbReference>
<evidence type="ECO:0000256" key="4">
    <source>
        <dbReference type="ARBA" id="ARBA00022989"/>
    </source>
</evidence>
<evidence type="ECO:0000256" key="2">
    <source>
        <dbReference type="ARBA" id="ARBA00022475"/>
    </source>
</evidence>
<evidence type="ECO:0000256" key="5">
    <source>
        <dbReference type="ARBA" id="ARBA00023136"/>
    </source>
</evidence>
<dbReference type="SMART" id="SM01049">
    <property type="entry name" value="Cache_2"/>
    <property type="match status" value="2"/>
</dbReference>
<protein>
    <submittedName>
        <fullName evidence="7">Sodium:calcium antiporter</fullName>
    </submittedName>
</protein>
<sequence length="551" mass="60446">MNALLLPVIILAVCICGCIGGSDEDTGNQREMNRILDESITSINEELVSISLATGENADQLAALGLDHPEALNFLKQTLQNFAYAHSSVVISPDGIVIAAVPEQYADLAGLDWAYQPEVERANTEQASIVSEVFWLVEGFYGISQSSPIFTADGEYLGYTDITYQPDQMISRQIDPILTKTPYDIWVAETGGRVIYDTTAEEIGRNLFTDPAYQEPGLQEAFQKIVSQPGGETTYTFWDLNWQHQVTKTAIWGTAGVHGAEWRVVITQSEGDERIGESGDRITPRTEEEIDAMKRFVEEAAAYAREHGQEAALAEFNNQSGSFVRGELYIFSYADDGTCLALPFQPGLVGESRLANADPNGVLYIAEMARKAGNGGGAVYYIYPNPEHDFQNELKLSYVLPVDDTWFVGSGIYLSAVRGEFQEADRDELVLRVHHARDYAAEHGKENALAAFNDQKGEFGLGDSYIFAYGFDGTTLALPYQPELIGSKRLDFKDTYGVNAIEWEIETAKEGGGFVYVTYTSPATGIESLKLCYVVPAGPDWLVGSGIYAGA</sequence>
<dbReference type="InterPro" id="IPR033480">
    <property type="entry name" value="sCache_2"/>
</dbReference>
<comment type="subcellular location">
    <subcellularLocation>
        <location evidence="1">Cell membrane</location>
        <topology evidence="1">Multi-pass membrane protein</topology>
    </subcellularLocation>
</comment>
<feature type="domain" description="Single Cache" evidence="6">
    <location>
        <begin position="418"/>
        <end position="502"/>
    </location>
</feature>
<gene>
    <name evidence="7" type="ORF">FTO68_00760</name>
</gene>
<dbReference type="Proteomes" id="UP001524383">
    <property type="component" value="Unassembled WGS sequence"/>
</dbReference>
<organism evidence="7 8">
    <name type="scientific">Methanocalculus taiwanensis</name>
    <dbReference type="NCBI Taxonomy" id="106207"/>
    <lineage>
        <taxon>Archaea</taxon>
        <taxon>Methanobacteriati</taxon>
        <taxon>Methanobacteriota</taxon>
        <taxon>Stenosarchaea group</taxon>
        <taxon>Methanomicrobia</taxon>
        <taxon>Methanomicrobiales</taxon>
        <taxon>Methanocalculaceae</taxon>
        <taxon>Methanocalculus</taxon>
    </lineage>
</organism>
<keyword evidence="2" id="KW-1003">Cell membrane</keyword>
<keyword evidence="5" id="KW-0472">Membrane</keyword>
<dbReference type="InterPro" id="IPR054513">
    <property type="entry name" value="Dret_0059-like_sensor"/>
</dbReference>
<evidence type="ECO:0000256" key="1">
    <source>
        <dbReference type="ARBA" id="ARBA00004651"/>
    </source>
</evidence>
<dbReference type="AlphaFoldDB" id="A0ABD4TFU5"/>
<evidence type="ECO:0000256" key="3">
    <source>
        <dbReference type="ARBA" id="ARBA00022692"/>
    </source>
</evidence>
<dbReference type="GO" id="GO:0005886">
    <property type="term" value="C:plasma membrane"/>
    <property type="evidence" value="ECO:0007669"/>
    <property type="project" value="UniProtKB-SubCell"/>
</dbReference>
<dbReference type="CDD" id="cd18773">
    <property type="entry name" value="PDC1_HK_sensor"/>
    <property type="match status" value="1"/>
</dbReference>
<comment type="caution">
    <text evidence="7">The sequence shown here is derived from an EMBL/GenBank/DDBJ whole genome shotgun (WGS) entry which is preliminary data.</text>
</comment>
<keyword evidence="4" id="KW-1133">Transmembrane helix</keyword>
<dbReference type="Gene3D" id="3.30.450.20">
    <property type="entry name" value="PAS domain"/>
    <property type="match status" value="3"/>
</dbReference>
<accession>A0ABD4TFU5</accession>
<evidence type="ECO:0000259" key="6">
    <source>
        <dbReference type="SMART" id="SM01049"/>
    </source>
</evidence>
<keyword evidence="8" id="KW-1185">Reference proteome</keyword>
<dbReference type="InterPro" id="IPR029151">
    <property type="entry name" value="Sensor-like_sf"/>
</dbReference>
<keyword evidence="3" id="KW-0812">Transmembrane</keyword>
<dbReference type="InterPro" id="IPR004010">
    <property type="entry name" value="Double_Cache_2"/>
</dbReference>
<evidence type="ECO:0000313" key="8">
    <source>
        <dbReference type="Proteomes" id="UP001524383"/>
    </source>
</evidence>